<name>A0A6A5QHY9_AMPQU</name>
<evidence type="ECO:0000313" key="2">
    <source>
        <dbReference type="EMBL" id="KAF1914114.1"/>
    </source>
</evidence>
<dbReference type="OrthoDB" id="10003767at2759"/>
<dbReference type="InterPro" id="IPR011009">
    <property type="entry name" value="Kinase-like_dom_sf"/>
</dbReference>
<dbReference type="InterPro" id="IPR051678">
    <property type="entry name" value="AGP_Transferase"/>
</dbReference>
<accession>A0A6A5QHY9</accession>
<dbReference type="EMBL" id="ML979137">
    <property type="protein sequence ID" value="KAF1914114.1"/>
    <property type="molecule type" value="Genomic_DNA"/>
</dbReference>
<dbReference type="PANTHER" id="PTHR21310:SF51">
    <property type="entry name" value="AMINOGLYCOSIDE PHOSPHOTRANSFERASE DOMAIN-CONTAINING PROTEIN"/>
    <property type="match status" value="1"/>
</dbReference>
<evidence type="ECO:0000313" key="3">
    <source>
        <dbReference type="Proteomes" id="UP000800096"/>
    </source>
</evidence>
<reference evidence="2" key="1">
    <citation type="journal article" date="2020" name="Stud. Mycol.">
        <title>101 Dothideomycetes genomes: a test case for predicting lifestyles and emergence of pathogens.</title>
        <authorList>
            <person name="Haridas S."/>
            <person name="Albert R."/>
            <person name="Binder M."/>
            <person name="Bloem J."/>
            <person name="Labutti K."/>
            <person name="Salamov A."/>
            <person name="Andreopoulos B."/>
            <person name="Baker S."/>
            <person name="Barry K."/>
            <person name="Bills G."/>
            <person name="Bluhm B."/>
            <person name="Cannon C."/>
            <person name="Castanera R."/>
            <person name="Culley D."/>
            <person name="Daum C."/>
            <person name="Ezra D."/>
            <person name="Gonzalez J."/>
            <person name="Henrissat B."/>
            <person name="Kuo A."/>
            <person name="Liang C."/>
            <person name="Lipzen A."/>
            <person name="Lutzoni F."/>
            <person name="Magnuson J."/>
            <person name="Mondo S."/>
            <person name="Nolan M."/>
            <person name="Ohm R."/>
            <person name="Pangilinan J."/>
            <person name="Park H.-J."/>
            <person name="Ramirez L."/>
            <person name="Alfaro M."/>
            <person name="Sun H."/>
            <person name="Tritt A."/>
            <person name="Yoshinaga Y."/>
            <person name="Zwiers L.-H."/>
            <person name="Turgeon B."/>
            <person name="Goodwin S."/>
            <person name="Spatafora J."/>
            <person name="Crous P."/>
            <person name="Grigoriev I."/>
        </authorList>
    </citation>
    <scope>NUCLEOTIDE SEQUENCE</scope>
    <source>
        <strain evidence="2">HMLAC05119</strain>
    </source>
</reference>
<gene>
    <name evidence="2" type="ORF">BDU57DRAFT_540095</name>
</gene>
<dbReference type="SUPFAM" id="SSF56112">
    <property type="entry name" value="Protein kinase-like (PK-like)"/>
    <property type="match status" value="1"/>
</dbReference>
<dbReference type="InterPro" id="IPR002575">
    <property type="entry name" value="Aminoglycoside_PTrfase"/>
</dbReference>
<organism evidence="2 3">
    <name type="scientific">Ampelomyces quisqualis</name>
    <name type="common">Powdery mildew agent</name>
    <dbReference type="NCBI Taxonomy" id="50730"/>
    <lineage>
        <taxon>Eukaryota</taxon>
        <taxon>Fungi</taxon>
        <taxon>Dikarya</taxon>
        <taxon>Ascomycota</taxon>
        <taxon>Pezizomycotina</taxon>
        <taxon>Dothideomycetes</taxon>
        <taxon>Pleosporomycetidae</taxon>
        <taxon>Pleosporales</taxon>
        <taxon>Pleosporineae</taxon>
        <taxon>Phaeosphaeriaceae</taxon>
        <taxon>Ampelomyces</taxon>
    </lineage>
</organism>
<dbReference type="Proteomes" id="UP000800096">
    <property type="component" value="Unassembled WGS sequence"/>
</dbReference>
<dbReference type="AlphaFoldDB" id="A0A6A5QHY9"/>
<dbReference type="Gene3D" id="3.90.1200.10">
    <property type="match status" value="1"/>
</dbReference>
<keyword evidence="3" id="KW-1185">Reference proteome</keyword>
<dbReference type="Pfam" id="PF01636">
    <property type="entry name" value="APH"/>
    <property type="match status" value="1"/>
</dbReference>
<sequence>MADVPPNVEQVQEDSTGFVSRVVDKFKFLCRKPGHAHPNGEPTLKPVSTGSIVLEHTRWRADGDVLPPQLAAPEAATFTPFSIDAIATAAHPTEDNGQPADIQLEVSSKISRSCGAKNSGSACHTGTSATAVETTIKPDKVRRDINVDADILKTPTIPVQTPQDSCSESSDHLTRPAFSARAKLRRALFKLKTMISKGSKRSHSQVGEEMTEDIGYASQGKVDEDRAQWDEIFRISDETFKKLLVRALPQDRKPIAARVVGKRCGSYHLVVFLIAMNSQYEYEDFVIKVPSHGVRGVWSHEDIYMLTQEAETMKYISQNTTIPTPQIFAYSPTVLNHFRFPYIIMSKLPGQSAANIWFDQPHDHDAPNQMNDFPSIETEQKRLNFLRSLAVQMTKLKELPFDAIGMPTLGDYEGKTDTSVAVRLPVDKTYVWPYADQVYEVVERPAFASSQAYVEAAMARQKLFILDKDDDEEHKNAVTGLRKILEIVFSHPVFQSAPEDTFFLQHDDLDLQNILTDEDGNVTGIIDWDGSLAVPRCVGHSAAPNFLRRDWFPSDVDSSPHLHFRANHYREIYAAALFAAGNPDAKYTTKSAIYQAAIASINAGGCKYDIVDKLLQEIGFRGQKYGLAAFYGSPQGYKADEILKTKLYKVLEPVLPSVNLVELEAHLAAQVWLQGFVGLLELETEAN</sequence>
<evidence type="ECO:0000259" key="1">
    <source>
        <dbReference type="Pfam" id="PF01636"/>
    </source>
</evidence>
<dbReference type="PANTHER" id="PTHR21310">
    <property type="entry name" value="AMINOGLYCOSIDE PHOSPHOTRANSFERASE-RELATED-RELATED"/>
    <property type="match status" value="1"/>
</dbReference>
<feature type="domain" description="Aminoglycoside phosphotransferase" evidence="1">
    <location>
        <begin position="284"/>
        <end position="530"/>
    </location>
</feature>
<proteinExistence type="predicted"/>
<protein>
    <recommendedName>
        <fullName evidence="1">Aminoglycoside phosphotransferase domain-containing protein</fullName>
    </recommendedName>
</protein>